<evidence type="ECO:0000256" key="6">
    <source>
        <dbReference type="SAM" id="Phobius"/>
    </source>
</evidence>
<feature type="chain" id="PRO_5034131452" evidence="7">
    <location>
        <begin position="19"/>
        <end position="642"/>
    </location>
</feature>
<dbReference type="Proteomes" id="UP000694392">
    <property type="component" value="Unplaced"/>
</dbReference>
<dbReference type="InterPro" id="IPR050541">
    <property type="entry name" value="LRR_TM_domain-containing"/>
</dbReference>
<dbReference type="PANTHER" id="PTHR24369">
    <property type="entry name" value="ANTIGEN BSP, PUTATIVE-RELATED"/>
    <property type="match status" value="1"/>
</dbReference>
<evidence type="ECO:0000256" key="7">
    <source>
        <dbReference type="SAM" id="SignalP"/>
    </source>
</evidence>
<dbReference type="GO" id="GO:0010572">
    <property type="term" value="P:positive regulation of platelet activation"/>
    <property type="evidence" value="ECO:0007669"/>
    <property type="project" value="Ensembl"/>
</dbReference>
<keyword evidence="10" id="KW-1185">Reference proteome</keyword>
<dbReference type="Pfam" id="PF13855">
    <property type="entry name" value="LRR_8"/>
    <property type="match status" value="3"/>
</dbReference>
<dbReference type="GeneTree" id="ENSGT00940000162953"/>
<dbReference type="PROSITE" id="PS51450">
    <property type="entry name" value="LRR"/>
    <property type="match status" value="4"/>
</dbReference>
<dbReference type="SMART" id="SM00364">
    <property type="entry name" value="LRR_BAC"/>
    <property type="match status" value="7"/>
</dbReference>
<gene>
    <name evidence="9" type="primary">GP5</name>
</gene>
<dbReference type="Ensembl" id="ENSSPUT00000022556.1">
    <property type="protein sequence ID" value="ENSSPUP00000021151.1"/>
    <property type="gene ID" value="ENSSPUG00000016276.1"/>
</dbReference>
<dbReference type="AlphaFoldDB" id="A0A8D0HFX9"/>
<organism evidence="9 10">
    <name type="scientific">Sphenodon punctatus</name>
    <name type="common">Tuatara</name>
    <name type="synonym">Hatteria punctata</name>
    <dbReference type="NCBI Taxonomy" id="8508"/>
    <lineage>
        <taxon>Eukaryota</taxon>
        <taxon>Metazoa</taxon>
        <taxon>Chordata</taxon>
        <taxon>Craniata</taxon>
        <taxon>Vertebrata</taxon>
        <taxon>Euteleostomi</taxon>
        <taxon>Lepidosauria</taxon>
        <taxon>Sphenodontia</taxon>
        <taxon>Sphenodontidae</taxon>
        <taxon>Sphenodon</taxon>
    </lineage>
</organism>
<dbReference type="InterPro" id="IPR032675">
    <property type="entry name" value="LRR_dom_sf"/>
</dbReference>
<dbReference type="FunFam" id="3.80.10.10:FF:000770">
    <property type="entry name" value="Uncharacterized protein"/>
    <property type="match status" value="1"/>
</dbReference>
<proteinExistence type="predicted"/>
<keyword evidence="3" id="KW-0677">Repeat</keyword>
<evidence type="ECO:0000256" key="1">
    <source>
        <dbReference type="ARBA" id="ARBA00022614"/>
    </source>
</evidence>
<dbReference type="SMART" id="SM00082">
    <property type="entry name" value="LRRCT"/>
    <property type="match status" value="1"/>
</dbReference>
<accession>A0A8D0HFX9</accession>
<keyword evidence="2 7" id="KW-0732">Signal</keyword>
<dbReference type="GO" id="GO:1990779">
    <property type="term" value="C:glycoprotein Ib-IX-V complex"/>
    <property type="evidence" value="ECO:0007669"/>
    <property type="project" value="Ensembl"/>
</dbReference>
<evidence type="ECO:0000256" key="3">
    <source>
        <dbReference type="ARBA" id="ARBA00022737"/>
    </source>
</evidence>
<dbReference type="GO" id="GO:0007597">
    <property type="term" value="P:blood coagulation, intrinsic pathway"/>
    <property type="evidence" value="ECO:0007669"/>
    <property type="project" value="Ensembl"/>
</dbReference>
<dbReference type="GO" id="GO:0051209">
    <property type="term" value="P:release of sequestered calcium ion into cytosol"/>
    <property type="evidence" value="ECO:0007669"/>
    <property type="project" value="Ensembl"/>
</dbReference>
<dbReference type="SMART" id="SM00369">
    <property type="entry name" value="LRR_TYP"/>
    <property type="match status" value="14"/>
</dbReference>
<evidence type="ECO:0000256" key="4">
    <source>
        <dbReference type="ARBA" id="ARBA00023180"/>
    </source>
</evidence>
<dbReference type="InterPro" id="IPR003591">
    <property type="entry name" value="Leu-rich_rpt_typical-subtyp"/>
</dbReference>
<feature type="compositionally biased region" description="Polar residues" evidence="5">
    <location>
        <begin position="548"/>
        <end position="557"/>
    </location>
</feature>
<reference evidence="9" key="1">
    <citation type="submission" date="2025-08" db="UniProtKB">
        <authorList>
            <consortium name="Ensembl"/>
        </authorList>
    </citation>
    <scope>IDENTIFICATION</scope>
</reference>
<dbReference type="OMA" id="HILLFGM"/>
<feature type="signal peptide" evidence="7">
    <location>
        <begin position="1"/>
        <end position="18"/>
    </location>
</feature>
<sequence>MLFFLWPAVILLLPHSDASKCEYILKDAFRCIGPSIQNLSTLGVPANMTQVLIMETNATQLKADVVSGIRTLQRLILSSNQLSTISPGAFKGLIKLKTLKLLQNKLTRLPVGVFDETENLQQLILEDNSLENLEPGLFDNLVNLQELFLNRNYLTQLPGELFKKLVKLILLNVSRNYLAALPSNIFSTLPKLERLFLYANSLRSIESGMFDNLRELLELRLHSNHIHSIAPEAFHKLLKLQVLTLSKNKLQSLPSGLFLYLHNLTMLTLYQNPLKSLPELLFGEMRNLQSLWLYHTELSTLPEFVLSNLTNLELLVVTRNPALSVLPQNVFRGLCELLSLSLHTNNLSSLPEGIFQGLQKLQVVSLSENGINILPGNLFQNLSCLKAIYLNHTKLHSLPRDFFSPLPRLQEVSLSGNPWECTCAIAGFVEWLRNSSAVVKDAPSLTCSSPSALRNMPLLSVADDEVACLPATTPTRPAFESSTRSRTVSLLFTALLASTLKPTRAELPALIARSSNPSNPAPSVSFLPEEIPGQSGFYPSGTPERRSTSPVGGSSSVAEAPVPTSVAAFDRSPGSRTTGLVLNIKAPFSQIFFHLYVLASVAQALVVVTTLYVVCKIRHVLPCDRIPVQAVVLLSVSRSSAK</sequence>
<dbReference type="InterPro" id="IPR000483">
    <property type="entry name" value="Cys-rich_flank_reg_C"/>
</dbReference>
<keyword evidence="4" id="KW-0325">Glycoprotein</keyword>
<reference evidence="9" key="2">
    <citation type="submission" date="2025-09" db="UniProtKB">
        <authorList>
            <consortium name="Ensembl"/>
        </authorList>
    </citation>
    <scope>IDENTIFICATION</scope>
</reference>
<keyword evidence="1" id="KW-0433">Leucine-rich repeat</keyword>
<keyword evidence="6" id="KW-0472">Membrane</keyword>
<feature type="domain" description="LRRCT" evidence="8">
    <location>
        <begin position="417"/>
        <end position="469"/>
    </location>
</feature>
<feature type="region of interest" description="Disordered" evidence="5">
    <location>
        <begin position="537"/>
        <end position="559"/>
    </location>
</feature>
<name>A0A8D0HFX9_SPHPU</name>
<dbReference type="PANTHER" id="PTHR24369:SF210">
    <property type="entry name" value="CHAOPTIN-RELATED"/>
    <property type="match status" value="1"/>
</dbReference>
<dbReference type="InterPro" id="IPR001611">
    <property type="entry name" value="Leu-rich_rpt"/>
</dbReference>
<keyword evidence="6" id="KW-0812">Transmembrane</keyword>
<dbReference type="SUPFAM" id="SSF52058">
    <property type="entry name" value="L domain-like"/>
    <property type="match status" value="2"/>
</dbReference>
<dbReference type="FunFam" id="3.80.10.10:FF:001164">
    <property type="entry name" value="GH01279p"/>
    <property type="match status" value="1"/>
</dbReference>
<evidence type="ECO:0000259" key="8">
    <source>
        <dbReference type="SMART" id="SM00082"/>
    </source>
</evidence>
<keyword evidence="6" id="KW-1133">Transmembrane helix</keyword>
<evidence type="ECO:0000313" key="9">
    <source>
        <dbReference type="Ensembl" id="ENSSPUP00000021151.1"/>
    </source>
</evidence>
<protein>
    <submittedName>
        <fullName evidence="9">Glycoprotein V platelet</fullName>
    </submittedName>
</protein>
<dbReference type="Gene3D" id="3.80.10.10">
    <property type="entry name" value="Ribonuclease Inhibitor"/>
    <property type="match status" value="3"/>
</dbReference>
<evidence type="ECO:0000313" key="10">
    <source>
        <dbReference type="Proteomes" id="UP000694392"/>
    </source>
</evidence>
<evidence type="ECO:0000256" key="5">
    <source>
        <dbReference type="SAM" id="MobiDB-lite"/>
    </source>
</evidence>
<evidence type="ECO:0000256" key="2">
    <source>
        <dbReference type="ARBA" id="ARBA00022729"/>
    </source>
</evidence>
<feature type="transmembrane region" description="Helical" evidence="6">
    <location>
        <begin position="591"/>
        <end position="615"/>
    </location>
</feature>